<dbReference type="RefSeq" id="WP_060813986.1">
    <property type="nucleotide sequence ID" value="NZ_JAJGOJ010000001.1"/>
</dbReference>
<accession>A0A376H564</accession>
<proteinExistence type="predicted"/>
<dbReference type="Proteomes" id="UP000254807">
    <property type="component" value="Unassembled WGS sequence"/>
</dbReference>
<name>A0A376H564_ENTGA</name>
<evidence type="ECO:0000313" key="1">
    <source>
        <dbReference type="EMBL" id="STD85082.1"/>
    </source>
</evidence>
<dbReference type="AlphaFoldDB" id="A0A376H564"/>
<evidence type="ECO:0000313" key="2">
    <source>
        <dbReference type="Proteomes" id="UP000254807"/>
    </source>
</evidence>
<sequence>MRTDTLTYTYQMRTTPERFYQVMIAHQAAFFRSKGAEEPFGENSQIDLMIRTKSAATLVPAVMKVKKIAQDEIALITAYEQGKICQRYRFVPSGAEKIEVTYSEQNSFDRSRNTYGFMLAALFYKFFFNKGVKKRMQYLETACQKHNEIDENKVEIRGKK</sequence>
<organism evidence="1 2">
    <name type="scientific">Enterococcus gallinarum</name>
    <dbReference type="NCBI Taxonomy" id="1353"/>
    <lineage>
        <taxon>Bacteria</taxon>
        <taxon>Bacillati</taxon>
        <taxon>Bacillota</taxon>
        <taxon>Bacilli</taxon>
        <taxon>Lactobacillales</taxon>
        <taxon>Enterococcaceae</taxon>
        <taxon>Enterococcus</taxon>
    </lineage>
</organism>
<gene>
    <name evidence="1" type="ORF">NCTC12360_03633</name>
</gene>
<dbReference type="OrthoDB" id="2186631at2"/>
<protein>
    <submittedName>
        <fullName evidence="1">Uncharacterized protein</fullName>
    </submittedName>
</protein>
<reference evidence="1 2" key="1">
    <citation type="submission" date="2018-06" db="EMBL/GenBank/DDBJ databases">
        <authorList>
            <consortium name="Pathogen Informatics"/>
            <person name="Doyle S."/>
        </authorList>
    </citation>
    <scope>NUCLEOTIDE SEQUENCE [LARGE SCALE GENOMIC DNA]</scope>
    <source>
        <strain evidence="1 2">NCTC12360</strain>
    </source>
</reference>
<keyword evidence="2" id="KW-1185">Reference proteome</keyword>
<dbReference type="EMBL" id="UFYW01000001">
    <property type="protein sequence ID" value="STD85082.1"/>
    <property type="molecule type" value="Genomic_DNA"/>
</dbReference>